<dbReference type="InterPro" id="IPR001806">
    <property type="entry name" value="Small_GTPase"/>
</dbReference>
<dbReference type="Pfam" id="PF00071">
    <property type="entry name" value="Ras"/>
    <property type="match status" value="1"/>
</dbReference>
<dbReference type="GO" id="GO:0003924">
    <property type="term" value="F:GTPase activity"/>
    <property type="evidence" value="ECO:0007669"/>
    <property type="project" value="InterPro"/>
</dbReference>
<dbReference type="InterPro" id="IPR027417">
    <property type="entry name" value="P-loop_NTPase"/>
</dbReference>
<dbReference type="Gene3D" id="3.40.50.300">
    <property type="entry name" value="P-loop containing nucleotide triphosphate hydrolases"/>
    <property type="match status" value="1"/>
</dbReference>
<evidence type="ECO:0000256" key="1">
    <source>
        <dbReference type="ARBA" id="ARBA00006270"/>
    </source>
</evidence>
<dbReference type="SMART" id="SM00175">
    <property type="entry name" value="RAB"/>
    <property type="match status" value="1"/>
</dbReference>
<dbReference type="PROSITE" id="PS51419">
    <property type="entry name" value="RAB"/>
    <property type="match status" value="1"/>
</dbReference>
<evidence type="ECO:0000256" key="3">
    <source>
        <dbReference type="ARBA" id="ARBA00023134"/>
    </source>
</evidence>
<reference evidence="5" key="3">
    <citation type="submission" date="2025-09" db="UniProtKB">
        <authorList>
            <consortium name="Ensembl"/>
        </authorList>
    </citation>
    <scope>IDENTIFICATION</scope>
</reference>
<accession>A0AAZ3PSI9</accession>
<keyword evidence="6" id="KW-1185">Reference proteome</keyword>
<evidence type="ECO:0000256" key="4">
    <source>
        <dbReference type="SAM" id="MobiDB-lite"/>
    </source>
</evidence>
<dbReference type="PANTHER" id="PTHR47978">
    <property type="match status" value="1"/>
</dbReference>
<reference evidence="6" key="1">
    <citation type="journal article" date="2018" name="PLoS ONE">
        <title>Chinook salmon (Oncorhynchus tshawytscha) genome and transcriptome.</title>
        <authorList>
            <person name="Christensen K.A."/>
            <person name="Leong J.S."/>
            <person name="Sakhrani D."/>
            <person name="Biagi C.A."/>
            <person name="Minkley D.R."/>
            <person name="Withler R.E."/>
            <person name="Rondeau E.B."/>
            <person name="Koop B.F."/>
            <person name="Devlin R.H."/>
        </authorList>
    </citation>
    <scope>NUCLEOTIDE SEQUENCE [LARGE SCALE GENOMIC DNA]</scope>
</reference>
<evidence type="ECO:0000256" key="2">
    <source>
        <dbReference type="ARBA" id="ARBA00022741"/>
    </source>
</evidence>
<dbReference type="GO" id="GO:0005525">
    <property type="term" value="F:GTP binding"/>
    <property type="evidence" value="ECO:0007669"/>
    <property type="project" value="UniProtKB-KW"/>
</dbReference>
<proteinExistence type="inferred from homology"/>
<comment type="similarity">
    <text evidence="1">Belongs to the small GTPase superfamily. Rab family.</text>
</comment>
<keyword evidence="2" id="KW-0547">Nucleotide-binding</keyword>
<evidence type="ECO:0000313" key="5">
    <source>
        <dbReference type="Ensembl" id="ENSOTSP00005119275.1"/>
    </source>
</evidence>
<dbReference type="SUPFAM" id="SSF52540">
    <property type="entry name" value="P-loop containing nucleoside triphosphate hydrolases"/>
    <property type="match status" value="1"/>
</dbReference>
<dbReference type="GeneTree" id="ENSGT00940000158558"/>
<organism evidence="5 6">
    <name type="scientific">Oncorhynchus tshawytscha</name>
    <name type="common">Chinook salmon</name>
    <name type="synonym">Salmo tshawytscha</name>
    <dbReference type="NCBI Taxonomy" id="74940"/>
    <lineage>
        <taxon>Eukaryota</taxon>
        <taxon>Metazoa</taxon>
        <taxon>Chordata</taxon>
        <taxon>Craniata</taxon>
        <taxon>Vertebrata</taxon>
        <taxon>Euteleostomi</taxon>
        <taxon>Actinopterygii</taxon>
        <taxon>Neopterygii</taxon>
        <taxon>Teleostei</taxon>
        <taxon>Protacanthopterygii</taxon>
        <taxon>Salmoniformes</taxon>
        <taxon>Salmonidae</taxon>
        <taxon>Salmoninae</taxon>
        <taxon>Oncorhynchus</taxon>
    </lineage>
</organism>
<gene>
    <name evidence="5" type="primary">RAB26</name>
</gene>
<protein>
    <submittedName>
        <fullName evidence="5">Uncharacterized protein</fullName>
    </submittedName>
</protein>
<feature type="region of interest" description="Disordered" evidence="4">
    <location>
        <begin position="1"/>
        <end position="21"/>
    </location>
</feature>
<dbReference type="Proteomes" id="UP000694402">
    <property type="component" value="Unassembled WGS sequence"/>
</dbReference>
<sequence>MPSGRRRTRGEEMPSGRREAKGRISPSLFLISQNKVMNIDRLKVKLQIWDTAGQERFRSVTHAYYRDANALLLLYDVTNRTSFDNIKAASRTIRLSVFLSVRLPACLSLTLLNTRALRGASNSVLMATEWMWLTGRVSVTLWCCLRPVISDSTRWKRQVLFCLLTTYLVCHALV</sequence>
<reference evidence="5" key="2">
    <citation type="submission" date="2025-08" db="UniProtKB">
        <authorList>
            <consortium name="Ensembl"/>
        </authorList>
    </citation>
    <scope>IDENTIFICATION</scope>
</reference>
<dbReference type="Ensembl" id="ENSOTST00005179905.1">
    <property type="protein sequence ID" value="ENSOTSP00005119275.1"/>
    <property type="gene ID" value="ENSOTSG00005036058.2"/>
</dbReference>
<dbReference type="AlphaFoldDB" id="A0AAZ3PSI9"/>
<evidence type="ECO:0000313" key="6">
    <source>
        <dbReference type="Proteomes" id="UP000694402"/>
    </source>
</evidence>
<name>A0AAZ3PSI9_ONCTS</name>
<keyword evidence="3" id="KW-0342">GTP-binding</keyword>
<feature type="compositionally biased region" description="Basic and acidic residues" evidence="4">
    <location>
        <begin position="9"/>
        <end position="21"/>
    </location>
</feature>